<evidence type="ECO:0000256" key="2">
    <source>
        <dbReference type="ARBA" id="ARBA00029454"/>
    </source>
</evidence>
<comment type="caution">
    <text evidence="5">The sequence shown here is derived from an EMBL/GenBank/DDBJ whole genome shotgun (WGS) entry which is preliminary data.</text>
</comment>
<keyword evidence="1" id="KW-0436">Ligase</keyword>
<evidence type="ECO:0000259" key="4">
    <source>
        <dbReference type="PROSITE" id="PS50075"/>
    </source>
</evidence>
<dbReference type="PANTHER" id="PTHR45527:SF1">
    <property type="entry name" value="FATTY ACID SYNTHASE"/>
    <property type="match status" value="1"/>
</dbReference>
<evidence type="ECO:0000256" key="1">
    <source>
        <dbReference type="ARBA" id="ARBA00022598"/>
    </source>
</evidence>
<dbReference type="InterPro" id="IPR036736">
    <property type="entry name" value="ACP-like_sf"/>
</dbReference>
<sequence>MDNILKEPTAEFCAEVPGVEARLHQLLPAYMVPTLFLPLATVPLTATGKIDRRRLRECGASLSPAAIKAYSSPEIAKRMPTTAAECLLQRLWARVLNISPDTIGADDSFFRL</sequence>
<reference evidence="5 6" key="1">
    <citation type="submission" date="2024-07" db="EMBL/GenBank/DDBJ databases">
        <title>Section-level genome sequencing and comparative genomics of Aspergillus sections Usti and Cavernicolus.</title>
        <authorList>
            <consortium name="Lawrence Berkeley National Laboratory"/>
            <person name="Nybo J.L."/>
            <person name="Vesth T.C."/>
            <person name="Theobald S."/>
            <person name="Frisvad J.C."/>
            <person name="Larsen T.O."/>
            <person name="Kjaerboelling I."/>
            <person name="Rothschild-Mancinelli K."/>
            <person name="Lyhne E.K."/>
            <person name="Kogle M.E."/>
            <person name="Barry K."/>
            <person name="Clum A."/>
            <person name="Na H."/>
            <person name="Ledsgaard L."/>
            <person name="Lin J."/>
            <person name="Lipzen A."/>
            <person name="Kuo A."/>
            <person name="Riley R."/>
            <person name="Mondo S."/>
            <person name="Labutti K."/>
            <person name="Haridas S."/>
            <person name="Pangalinan J."/>
            <person name="Salamov A.A."/>
            <person name="Simmons B.A."/>
            <person name="Magnuson J.K."/>
            <person name="Chen J."/>
            <person name="Drula E."/>
            <person name="Henrissat B."/>
            <person name="Wiebenga A."/>
            <person name="Lubbers R.J."/>
            <person name="Gomes A.C."/>
            <person name="Makela M.R."/>
            <person name="Stajich J."/>
            <person name="Grigoriev I.V."/>
            <person name="Mortensen U.H."/>
            <person name="De Vries R.P."/>
            <person name="Baker S.E."/>
            <person name="Andersen M.R."/>
        </authorList>
    </citation>
    <scope>NUCLEOTIDE SEQUENCE [LARGE SCALE GENOMIC DNA]</scope>
    <source>
        <strain evidence="5 6">CBS 588.65</strain>
    </source>
</reference>
<proteinExistence type="inferred from homology"/>
<organism evidence="5 6">
    <name type="scientific">Aspergillus granulosus</name>
    <dbReference type="NCBI Taxonomy" id="176169"/>
    <lineage>
        <taxon>Eukaryota</taxon>
        <taxon>Fungi</taxon>
        <taxon>Dikarya</taxon>
        <taxon>Ascomycota</taxon>
        <taxon>Pezizomycotina</taxon>
        <taxon>Eurotiomycetes</taxon>
        <taxon>Eurotiomycetidae</taxon>
        <taxon>Eurotiales</taxon>
        <taxon>Aspergillaceae</taxon>
        <taxon>Aspergillus</taxon>
        <taxon>Aspergillus subgen. Nidulantes</taxon>
    </lineage>
</organism>
<dbReference type="InterPro" id="IPR045851">
    <property type="entry name" value="AMP-bd_C_sf"/>
</dbReference>
<dbReference type="PANTHER" id="PTHR45527">
    <property type="entry name" value="NONRIBOSOMAL PEPTIDE SYNTHETASE"/>
    <property type="match status" value="1"/>
</dbReference>
<gene>
    <name evidence="5" type="ORF">BJX63DRAFT_438800</name>
</gene>
<keyword evidence="6" id="KW-1185">Reference proteome</keyword>
<evidence type="ECO:0000313" key="5">
    <source>
        <dbReference type="EMBL" id="KAL2801503.1"/>
    </source>
</evidence>
<feature type="transmembrane region" description="Helical" evidence="3">
    <location>
        <begin position="27"/>
        <end position="46"/>
    </location>
</feature>
<evidence type="ECO:0000313" key="6">
    <source>
        <dbReference type="Proteomes" id="UP001610334"/>
    </source>
</evidence>
<dbReference type="Proteomes" id="UP001610334">
    <property type="component" value="Unassembled WGS sequence"/>
</dbReference>
<keyword evidence="3" id="KW-1133">Transmembrane helix</keyword>
<dbReference type="Gene3D" id="3.30.300.30">
    <property type="match status" value="1"/>
</dbReference>
<protein>
    <recommendedName>
        <fullName evidence="4">Carrier domain-containing protein</fullName>
    </recommendedName>
</protein>
<accession>A0ABR4GR01</accession>
<feature type="domain" description="Carrier" evidence="4">
    <location>
        <begin position="79"/>
        <end position="112"/>
    </location>
</feature>
<name>A0ABR4GR01_9EURO</name>
<dbReference type="Gene3D" id="1.10.1200.10">
    <property type="entry name" value="ACP-like"/>
    <property type="match status" value="1"/>
</dbReference>
<dbReference type="EMBL" id="JBFXLT010000403">
    <property type="protein sequence ID" value="KAL2801503.1"/>
    <property type="molecule type" value="Genomic_DNA"/>
</dbReference>
<keyword evidence="3" id="KW-0472">Membrane</keyword>
<keyword evidence="3" id="KW-0812">Transmembrane</keyword>
<evidence type="ECO:0000256" key="3">
    <source>
        <dbReference type="SAM" id="Phobius"/>
    </source>
</evidence>
<dbReference type="SUPFAM" id="SSF56801">
    <property type="entry name" value="Acetyl-CoA synthetase-like"/>
    <property type="match status" value="1"/>
</dbReference>
<dbReference type="InterPro" id="IPR009081">
    <property type="entry name" value="PP-bd_ACP"/>
</dbReference>
<comment type="similarity">
    <text evidence="2">Belongs to the NRP synthetase family.</text>
</comment>
<dbReference type="PROSITE" id="PS50075">
    <property type="entry name" value="CARRIER"/>
    <property type="match status" value="1"/>
</dbReference>
<feature type="non-terminal residue" evidence="5">
    <location>
        <position position="112"/>
    </location>
</feature>